<evidence type="ECO:0000256" key="7">
    <source>
        <dbReference type="PIRNR" id="PIRNR001123"/>
    </source>
</evidence>
<dbReference type="RefSeq" id="WP_080064551.1">
    <property type="nucleotide sequence ID" value="NZ_MZGX01000013.1"/>
</dbReference>
<comment type="cofactor">
    <cofactor evidence="1">
        <name>Zn(2+)</name>
        <dbReference type="ChEBI" id="CHEBI:29105"/>
    </cofactor>
</comment>
<sequence>MVNRDRMVNEFLELVRIDSLSLKERQMCDTLKQKLKALGYEPVEDNAGQKLGGQCGNVICTVKGNKAVPAVLITAHMDTVVPGTGKKPVIDGDIIKSDGTTILGGDDGAGIAIILETLKLIREQNIEHGDIQVAFTIAEEIGLLGAKHMDFSKIYAKYGFVLDSDGKIGCAAVKAPSQNKINAVVKGKAAHAGMEPENGISAFSIMSDAISSMKLGRIDEETTANIGIIQGGVATNIVCDRVIINAEARSRNAEKLQAQTEHMRECFQKAAEKWGGQVEFTSENEYPAFNIEADAQIIKIMQKAADDSGFTFEAVTTGGGSDTNIINSKGIQAVDLSVGMTKVHSVNEQISITDMENAVVFLISILKNIN</sequence>
<protein>
    <submittedName>
        <fullName evidence="10">Peptidase T</fullName>
        <ecNumber evidence="10">3.4.11.4</ecNumber>
    </submittedName>
</protein>
<dbReference type="InterPro" id="IPR001261">
    <property type="entry name" value="ArgE/DapE_CS"/>
</dbReference>
<evidence type="ECO:0000256" key="1">
    <source>
        <dbReference type="ARBA" id="ARBA00001947"/>
    </source>
</evidence>
<dbReference type="EMBL" id="MZGX01000013">
    <property type="protein sequence ID" value="OPX43870.1"/>
    <property type="molecule type" value="Genomic_DNA"/>
</dbReference>
<evidence type="ECO:0000256" key="5">
    <source>
        <dbReference type="ARBA" id="ARBA00022833"/>
    </source>
</evidence>
<comment type="cofactor">
    <cofactor evidence="8">
        <name>a divalent metal cation</name>
        <dbReference type="ChEBI" id="CHEBI:60240"/>
    </cofactor>
    <text evidence="8">Binds 2 divalent metal cations per subunit.</text>
</comment>
<dbReference type="Gene3D" id="3.30.70.360">
    <property type="match status" value="1"/>
</dbReference>
<gene>
    <name evidence="10" type="primary">pepT</name>
    <name evidence="10" type="ORF">CLHUN_21110</name>
</gene>
<dbReference type="GO" id="GO:0045148">
    <property type="term" value="F:tripeptide aminopeptidase activity"/>
    <property type="evidence" value="ECO:0007669"/>
    <property type="project" value="UniProtKB-EC"/>
</dbReference>
<dbReference type="PANTHER" id="PTHR42994:SF2">
    <property type="entry name" value="PEPTIDASE"/>
    <property type="match status" value="1"/>
</dbReference>
<dbReference type="SUPFAM" id="SSF55031">
    <property type="entry name" value="Bacterial exopeptidase dimerisation domain"/>
    <property type="match status" value="1"/>
</dbReference>
<keyword evidence="2" id="KW-0645">Protease</keyword>
<evidence type="ECO:0000256" key="6">
    <source>
        <dbReference type="ARBA" id="ARBA00023049"/>
    </source>
</evidence>
<evidence type="ECO:0000313" key="11">
    <source>
        <dbReference type="Proteomes" id="UP000191554"/>
    </source>
</evidence>
<organism evidence="10 11">
    <name type="scientific">Ruminiclostridium hungatei</name>
    <name type="common">Clostridium hungatei</name>
    <dbReference type="NCBI Taxonomy" id="48256"/>
    <lineage>
        <taxon>Bacteria</taxon>
        <taxon>Bacillati</taxon>
        <taxon>Bacillota</taxon>
        <taxon>Clostridia</taxon>
        <taxon>Eubacteriales</taxon>
        <taxon>Oscillospiraceae</taxon>
        <taxon>Ruminiclostridium</taxon>
    </lineage>
</organism>
<keyword evidence="3 8" id="KW-0479">Metal-binding</keyword>
<dbReference type="Gene3D" id="3.40.630.10">
    <property type="entry name" value="Zn peptidases"/>
    <property type="match status" value="1"/>
</dbReference>
<dbReference type="STRING" id="48256.CLHUN_21110"/>
<keyword evidence="5" id="KW-0862">Zinc</keyword>
<dbReference type="PANTHER" id="PTHR42994">
    <property type="entry name" value="PEPTIDASE T"/>
    <property type="match status" value="1"/>
</dbReference>
<dbReference type="GO" id="GO:0006508">
    <property type="term" value="P:proteolysis"/>
    <property type="evidence" value="ECO:0007669"/>
    <property type="project" value="UniProtKB-KW"/>
</dbReference>
<evidence type="ECO:0000256" key="3">
    <source>
        <dbReference type="ARBA" id="ARBA00022723"/>
    </source>
</evidence>
<dbReference type="PROSITE" id="PS00758">
    <property type="entry name" value="ARGE_DAPE_CPG2_1"/>
    <property type="match status" value="1"/>
</dbReference>
<dbReference type="Proteomes" id="UP000191554">
    <property type="component" value="Unassembled WGS sequence"/>
</dbReference>
<dbReference type="SUPFAM" id="SSF53187">
    <property type="entry name" value="Zn-dependent exopeptidases"/>
    <property type="match status" value="1"/>
</dbReference>
<evidence type="ECO:0000313" key="10">
    <source>
        <dbReference type="EMBL" id="OPX43870.1"/>
    </source>
</evidence>
<comment type="similarity">
    <text evidence="7">Belongs to the peptidase M42 family.</text>
</comment>
<evidence type="ECO:0000256" key="8">
    <source>
        <dbReference type="PIRSR" id="PIRSR001123-2"/>
    </source>
</evidence>
<dbReference type="InterPro" id="IPR010162">
    <property type="entry name" value="PepT-like"/>
</dbReference>
<keyword evidence="4 10" id="KW-0378">Hydrolase</keyword>
<dbReference type="NCBIfam" id="TIGR01883">
    <property type="entry name" value="PepT-like"/>
    <property type="match status" value="1"/>
</dbReference>
<proteinExistence type="inferred from homology"/>
<dbReference type="GO" id="GO:0008237">
    <property type="term" value="F:metallopeptidase activity"/>
    <property type="evidence" value="ECO:0007669"/>
    <property type="project" value="UniProtKB-KW"/>
</dbReference>
<dbReference type="Pfam" id="PF07687">
    <property type="entry name" value="M20_dimer"/>
    <property type="match status" value="1"/>
</dbReference>
<keyword evidence="10" id="KW-0031">Aminopeptidase</keyword>
<dbReference type="Pfam" id="PF01546">
    <property type="entry name" value="Peptidase_M20"/>
    <property type="match status" value="1"/>
</dbReference>
<dbReference type="InterPro" id="IPR008007">
    <property type="entry name" value="Peptidase_M42"/>
</dbReference>
<dbReference type="GO" id="GO:0046872">
    <property type="term" value="F:metal ion binding"/>
    <property type="evidence" value="ECO:0007669"/>
    <property type="project" value="UniProtKB-UniRule"/>
</dbReference>
<evidence type="ECO:0000259" key="9">
    <source>
        <dbReference type="Pfam" id="PF07687"/>
    </source>
</evidence>
<dbReference type="PIRSF" id="PIRSF001123">
    <property type="entry name" value="PepA_GA"/>
    <property type="match status" value="1"/>
</dbReference>
<dbReference type="EC" id="3.4.11.4" evidence="10"/>
<dbReference type="InterPro" id="IPR002933">
    <property type="entry name" value="Peptidase_M20"/>
</dbReference>
<name>A0A1V4SJ31_RUMHU</name>
<keyword evidence="11" id="KW-1185">Reference proteome</keyword>
<feature type="binding site" evidence="8">
    <location>
        <position position="344"/>
    </location>
    <ligand>
        <name>Zn(2+)</name>
        <dbReference type="ChEBI" id="CHEBI:29105"/>
        <label>2</label>
    </ligand>
</feature>
<dbReference type="AlphaFoldDB" id="A0A1V4SJ31"/>
<evidence type="ECO:0000256" key="4">
    <source>
        <dbReference type="ARBA" id="ARBA00022801"/>
    </source>
</evidence>
<reference evidence="10 11" key="1">
    <citation type="submission" date="2017-03" db="EMBL/GenBank/DDBJ databases">
        <title>Genome sequence of Clostridium hungatei DSM 14427.</title>
        <authorList>
            <person name="Poehlein A."/>
            <person name="Daniel R."/>
        </authorList>
    </citation>
    <scope>NUCLEOTIDE SEQUENCE [LARGE SCALE GENOMIC DNA]</scope>
    <source>
        <strain evidence="10 11">DSM 14427</strain>
    </source>
</reference>
<accession>A0A1V4SJ31</accession>
<evidence type="ECO:0000256" key="2">
    <source>
        <dbReference type="ARBA" id="ARBA00022670"/>
    </source>
</evidence>
<dbReference type="InterPro" id="IPR011650">
    <property type="entry name" value="Peptidase_M20_dimer"/>
</dbReference>
<comment type="caution">
    <text evidence="10">The sequence shown here is derived from an EMBL/GenBank/DDBJ whole genome shotgun (WGS) entry which is preliminary data.</text>
</comment>
<keyword evidence="6" id="KW-0482">Metalloprotease</keyword>
<dbReference type="InterPro" id="IPR036264">
    <property type="entry name" value="Bact_exopeptidase_dim_dom"/>
</dbReference>
<dbReference type="OrthoDB" id="9773892at2"/>
<feature type="domain" description="Peptidase M20 dimerisation" evidence="9">
    <location>
        <begin position="183"/>
        <end position="274"/>
    </location>
</feature>